<evidence type="ECO:0000313" key="13">
    <source>
        <dbReference type="Proteomes" id="UP000515156"/>
    </source>
</evidence>
<keyword evidence="6" id="KW-0805">Transcription regulation</keyword>
<evidence type="ECO:0000256" key="2">
    <source>
        <dbReference type="ARBA" id="ARBA00022723"/>
    </source>
</evidence>
<comment type="subcellular location">
    <subcellularLocation>
        <location evidence="1">Nucleus</location>
    </subcellularLocation>
</comment>
<dbReference type="GO" id="GO:0008270">
    <property type="term" value="F:zinc ion binding"/>
    <property type="evidence" value="ECO:0007669"/>
    <property type="project" value="UniProtKB-KW"/>
</dbReference>
<dbReference type="CTD" id="79755"/>
<dbReference type="GO" id="GO:0030154">
    <property type="term" value="P:cell differentiation"/>
    <property type="evidence" value="ECO:0007669"/>
    <property type="project" value="UniProtKB-KW"/>
</dbReference>
<keyword evidence="4" id="KW-0221">Differentiation</keyword>
<evidence type="ECO:0000256" key="7">
    <source>
        <dbReference type="ARBA" id="ARBA00023159"/>
    </source>
</evidence>
<dbReference type="OrthoDB" id="8933073at2759"/>
<evidence type="ECO:0000256" key="5">
    <source>
        <dbReference type="ARBA" id="ARBA00022833"/>
    </source>
</evidence>
<dbReference type="InterPro" id="IPR039064">
    <property type="entry name" value="ZNF750_Znf"/>
</dbReference>
<dbReference type="PANTHER" id="PTHR14678">
    <property type="entry name" value="PROLINE-RICH PROTEIN 35-RELATED"/>
    <property type="match status" value="1"/>
</dbReference>
<evidence type="ECO:0000256" key="9">
    <source>
        <dbReference type="ARBA" id="ARBA00023242"/>
    </source>
</evidence>
<keyword evidence="13" id="KW-1185">Reference proteome</keyword>
<dbReference type="GO" id="GO:0008544">
    <property type="term" value="P:epidermis development"/>
    <property type="evidence" value="ECO:0007669"/>
    <property type="project" value="TreeGrafter"/>
</dbReference>
<dbReference type="GO" id="GO:0000978">
    <property type="term" value="F:RNA polymerase II cis-regulatory region sequence-specific DNA binding"/>
    <property type="evidence" value="ECO:0007669"/>
    <property type="project" value="TreeGrafter"/>
</dbReference>
<keyword evidence="3" id="KW-0863">Zinc-finger</keyword>
<dbReference type="Proteomes" id="UP000515156">
    <property type="component" value="Chromosome 6"/>
</dbReference>
<dbReference type="GeneID" id="115473250"/>
<feature type="region of interest" description="Disordered" evidence="11">
    <location>
        <begin position="64"/>
        <end position="105"/>
    </location>
</feature>
<keyword evidence="9" id="KW-0539">Nucleus</keyword>
<accession>A0A6P7YFU1</accession>
<dbReference type="InParanoid" id="A0A6P7YFU1"/>
<dbReference type="AlphaFoldDB" id="A0A6P7YFU1"/>
<keyword evidence="2" id="KW-0479">Metal-binding</keyword>
<keyword evidence="8" id="KW-0804">Transcription</keyword>
<dbReference type="KEGG" id="muo:115473250"/>
<keyword evidence="7" id="KW-0010">Activator</keyword>
<evidence type="ECO:0000313" key="14">
    <source>
        <dbReference type="RefSeq" id="XP_030063903.1"/>
    </source>
</evidence>
<evidence type="ECO:0000256" key="6">
    <source>
        <dbReference type="ARBA" id="ARBA00023015"/>
    </source>
</evidence>
<dbReference type="RefSeq" id="XP_030063903.1">
    <property type="nucleotide sequence ID" value="XM_030208043.1"/>
</dbReference>
<feature type="compositionally biased region" description="Low complexity" evidence="11">
    <location>
        <begin position="482"/>
        <end position="492"/>
    </location>
</feature>
<evidence type="ECO:0000256" key="1">
    <source>
        <dbReference type="ARBA" id="ARBA00004123"/>
    </source>
</evidence>
<evidence type="ECO:0000256" key="11">
    <source>
        <dbReference type="SAM" id="MobiDB-lite"/>
    </source>
</evidence>
<dbReference type="PANTHER" id="PTHR14678:SF1">
    <property type="entry name" value="ZINC FINGER PROTEIN 750"/>
    <property type="match status" value="1"/>
</dbReference>
<reference evidence="14" key="1">
    <citation type="submission" date="2025-08" db="UniProtKB">
        <authorList>
            <consortium name="RefSeq"/>
        </authorList>
    </citation>
    <scope>IDENTIFICATION</scope>
</reference>
<dbReference type="Pfam" id="PF15269">
    <property type="entry name" value="zf-C2H2_7"/>
    <property type="match status" value="1"/>
</dbReference>
<evidence type="ECO:0000256" key="10">
    <source>
        <dbReference type="ARBA" id="ARBA00040216"/>
    </source>
</evidence>
<feature type="domain" description="Zinc finger protein 750-like zinc finger" evidence="12">
    <location>
        <begin position="6"/>
        <end position="57"/>
    </location>
</feature>
<dbReference type="GO" id="GO:0005634">
    <property type="term" value="C:nucleus"/>
    <property type="evidence" value="ECO:0007669"/>
    <property type="project" value="UniProtKB-SubCell"/>
</dbReference>
<keyword evidence="5" id="KW-0862">Zinc</keyword>
<gene>
    <name evidence="14" type="primary">ZNF750</name>
</gene>
<evidence type="ECO:0000256" key="8">
    <source>
        <dbReference type="ARBA" id="ARBA00023163"/>
    </source>
</evidence>
<feature type="compositionally biased region" description="Polar residues" evidence="11">
    <location>
        <begin position="425"/>
        <end position="436"/>
    </location>
</feature>
<evidence type="ECO:0000256" key="4">
    <source>
        <dbReference type="ARBA" id="ARBA00022782"/>
    </source>
</evidence>
<dbReference type="InterPro" id="IPR039363">
    <property type="entry name" value="ZNF750"/>
</dbReference>
<dbReference type="FunCoup" id="A0A6P7YFU1">
    <property type="interactions" value="589"/>
</dbReference>
<organism evidence="13 14">
    <name type="scientific">Microcaecilia unicolor</name>
    <dbReference type="NCBI Taxonomy" id="1415580"/>
    <lineage>
        <taxon>Eukaryota</taxon>
        <taxon>Metazoa</taxon>
        <taxon>Chordata</taxon>
        <taxon>Craniata</taxon>
        <taxon>Vertebrata</taxon>
        <taxon>Euteleostomi</taxon>
        <taxon>Amphibia</taxon>
        <taxon>Gymnophiona</taxon>
        <taxon>Siphonopidae</taxon>
        <taxon>Microcaecilia</taxon>
    </lineage>
</organism>
<feature type="region of interest" description="Disordered" evidence="11">
    <location>
        <begin position="390"/>
        <end position="494"/>
    </location>
</feature>
<proteinExistence type="predicted"/>
<feature type="compositionally biased region" description="Polar residues" evidence="11">
    <location>
        <begin position="666"/>
        <end position="678"/>
    </location>
</feature>
<name>A0A6P7YFU1_9AMPH</name>
<evidence type="ECO:0000259" key="12">
    <source>
        <dbReference type="Pfam" id="PF15269"/>
    </source>
</evidence>
<sequence length="728" mass="80987">MSLLKERKPKKPHYIPRPPGKPFKYKCFQCPFTCNEKSHLFNHMKYGLCKNSITLVTEQDRVIKSPKSNSLEPKQTNQLEPLVKSSPSSSTTSRPLILDSKPQHAATKDEVKENLNLQNHGTSKPAPQPERLAMQKEIALSTTTEDVMNKLPVLESVVRPSAFVPIGEHRQIKGTENKEVPELLSTSHLNSKNVPYYTKSAFHSPVHSWKTGPSFASPDFPKISSAKGFGSIPCCMPPMIPEYPPHFYTEQGLTSICSTYQFPGSPHECENTLLPVYATPDQRHFLTHPAQTSGTLLSKPMSSLPMDRYRLMQQLHPNPPLPYALYRAPEHLYPAYNLKPPYITAGVNKDQNSHLIEDTTLLYPCSSSPSRIYPLALHKKHNECGREVSLLQTKNNMKDSQNETENAKMSPRAGTAATGSPGRPSPTNFTQTSQGSDALFGLNKCSPSNDQSEETLTAFRPVKKSTDTNDSYNLQAQREGESSSSTDVTSKSMYHQHPNHPIISQGALFNAMDDNGLAPLNLSKKSDSITHEFIAKRCKNAFLSKGQSFMDIQDMPLNLSVRDSCNTIGLKTSVHSPTHDSVTSTSEKLEPENLSTQVYDIDRHKNSEEDKNVCATQSAEMQDLQDLRIMDHCDEQKQTAAVALCQLAEYSPGKIRMGNEDDDSQDNGSNQAEATHSSSKNEENLCNHKAHGQKRTQKESAKSQPASKKTKVVNSGRVFTLRKRARVS</sequence>
<protein>
    <recommendedName>
        <fullName evidence="10">Zinc finger protein 750</fullName>
    </recommendedName>
</protein>
<dbReference type="GO" id="GO:1990841">
    <property type="term" value="F:promoter-specific chromatin binding"/>
    <property type="evidence" value="ECO:0007669"/>
    <property type="project" value="TreeGrafter"/>
</dbReference>
<dbReference type="GO" id="GO:0001228">
    <property type="term" value="F:DNA-binding transcription activator activity, RNA polymerase II-specific"/>
    <property type="evidence" value="ECO:0007669"/>
    <property type="project" value="TreeGrafter"/>
</dbReference>
<evidence type="ECO:0000256" key="3">
    <source>
        <dbReference type="ARBA" id="ARBA00022771"/>
    </source>
</evidence>
<feature type="region of interest" description="Disordered" evidence="11">
    <location>
        <begin position="654"/>
        <end position="728"/>
    </location>
</feature>
<feature type="compositionally biased region" description="Polar residues" evidence="11">
    <location>
        <begin position="66"/>
        <end position="79"/>
    </location>
</feature>